<feature type="transmembrane region" description="Helical" evidence="1">
    <location>
        <begin position="121"/>
        <end position="150"/>
    </location>
</feature>
<dbReference type="AlphaFoldDB" id="A0A1J5AYX1"/>
<name>A0A1J5AYX1_9BACT</name>
<dbReference type="GO" id="GO:0006506">
    <property type="term" value="P:GPI anchor biosynthetic process"/>
    <property type="evidence" value="ECO:0007669"/>
    <property type="project" value="InterPro"/>
</dbReference>
<dbReference type="GO" id="GO:0004376">
    <property type="term" value="F:GPI mannosyltransferase activity"/>
    <property type="evidence" value="ECO:0007669"/>
    <property type="project" value="InterPro"/>
</dbReference>
<dbReference type="GO" id="GO:0016020">
    <property type="term" value="C:membrane"/>
    <property type="evidence" value="ECO:0007669"/>
    <property type="project" value="InterPro"/>
</dbReference>
<evidence type="ECO:0008006" key="4">
    <source>
        <dbReference type="Google" id="ProtNLM"/>
    </source>
</evidence>
<comment type="caution">
    <text evidence="2">The sequence shown here is derived from an EMBL/GenBank/DDBJ whole genome shotgun (WGS) entry which is preliminary data.</text>
</comment>
<feature type="transmembrane region" description="Helical" evidence="1">
    <location>
        <begin position="343"/>
        <end position="364"/>
    </location>
</feature>
<accession>A0A1J5AYX1</accession>
<feature type="transmembrane region" description="Helical" evidence="1">
    <location>
        <begin position="12"/>
        <end position="29"/>
    </location>
</feature>
<feature type="transmembrane region" description="Helical" evidence="1">
    <location>
        <begin position="379"/>
        <end position="400"/>
    </location>
</feature>
<sequence length="406" mass="46918">MWPKFSTKISKLVLVISAILVLFILYRQAFNPLWRGHLEIDTWNYFLKVEDFIKTGSLFSTIGNEILPATTLFLLIPGIFIPQPPFFYSAYLPAFFTLIIIVLICHVFLAAKYGSINQAIIFSLLMLFFGPILLFRFDALAALLVVLSLICFQQKKFLLSALFLGLVTSIKIYPLIFLPYLLLILFTQHQRKLIVSYLSGFTISLILPVCIFLFYGGQASQIIAGLNFHALKPVSIESLPGSLITLSSLLTQGLPPQLLGGWGVWGVNAPLNLFNKFWLLPVAIFYLFLLKNKTYLHQISFGVIFCLMILFLIFSKNLHAQYIWWFLSLFPFIKFRSAHKLKYLFMIVLLIFIGIFNQLVYPLFYTQFLEDFYQHNRQYAVFSALLLRNWLIVTLLILSLKYEFKK</sequence>
<feature type="transmembrane region" description="Helical" evidence="1">
    <location>
        <begin position="90"/>
        <end position="109"/>
    </location>
</feature>
<keyword evidence="1" id="KW-0812">Transmembrane</keyword>
<reference evidence="2 3" key="1">
    <citation type="journal article" date="2016" name="Environ. Microbiol.">
        <title>Genomic resolution of a cold subsurface aquifer community provides metabolic insights for novel microbes adapted to high CO concentrations.</title>
        <authorList>
            <person name="Probst A.J."/>
            <person name="Castelle C.J."/>
            <person name="Singh A."/>
            <person name="Brown C.T."/>
            <person name="Anantharaman K."/>
            <person name="Sharon I."/>
            <person name="Hug L.A."/>
            <person name="Burstein D."/>
            <person name="Emerson J.B."/>
            <person name="Thomas B.C."/>
            <person name="Banfield J.F."/>
        </authorList>
    </citation>
    <scope>NUCLEOTIDE SEQUENCE [LARGE SCALE GENOMIC DNA]</scope>
    <source>
        <strain evidence="2">CG2_30_44_31</strain>
    </source>
</reference>
<dbReference type="InterPro" id="IPR007704">
    <property type="entry name" value="PIG-M"/>
</dbReference>
<keyword evidence="1" id="KW-0472">Membrane</keyword>
<proteinExistence type="predicted"/>
<keyword evidence="1" id="KW-1133">Transmembrane helix</keyword>
<feature type="transmembrane region" description="Helical" evidence="1">
    <location>
        <begin position="193"/>
        <end position="215"/>
    </location>
</feature>
<protein>
    <recommendedName>
        <fullName evidence="4">Glycosyltransferase RgtA/B/C/D-like domain-containing protein</fullName>
    </recommendedName>
</protein>
<feature type="transmembrane region" description="Helical" evidence="1">
    <location>
        <begin position="273"/>
        <end position="290"/>
    </location>
</feature>
<organism evidence="2 3">
    <name type="scientific">Candidatus Beckwithbacteria bacterium CG2_30_44_31</name>
    <dbReference type="NCBI Taxonomy" id="1805035"/>
    <lineage>
        <taxon>Bacteria</taxon>
        <taxon>Candidatus Beckwithiibacteriota</taxon>
    </lineage>
</organism>
<dbReference type="Pfam" id="PF05007">
    <property type="entry name" value="Mannosyl_trans"/>
    <property type="match status" value="1"/>
</dbReference>
<feature type="transmembrane region" description="Helical" evidence="1">
    <location>
        <begin position="295"/>
        <end position="314"/>
    </location>
</feature>
<dbReference type="Proteomes" id="UP000183605">
    <property type="component" value="Unassembled WGS sequence"/>
</dbReference>
<dbReference type="GO" id="GO:0051751">
    <property type="term" value="F:alpha-1,4-mannosyltransferase activity"/>
    <property type="evidence" value="ECO:0007669"/>
    <property type="project" value="InterPro"/>
</dbReference>
<evidence type="ECO:0000313" key="3">
    <source>
        <dbReference type="Proteomes" id="UP000183605"/>
    </source>
</evidence>
<feature type="transmembrane region" description="Helical" evidence="1">
    <location>
        <begin position="162"/>
        <end position="186"/>
    </location>
</feature>
<gene>
    <name evidence="2" type="ORF">AUK18_00705</name>
</gene>
<dbReference type="EMBL" id="MNXQ01000015">
    <property type="protein sequence ID" value="OIP04043.1"/>
    <property type="molecule type" value="Genomic_DNA"/>
</dbReference>
<evidence type="ECO:0000256" key="1">
    <source>
        <dbReference type="SAM" id="Phobius"/>
    </source>
</evidence>
<evidence type="ECO:0000313" key="2">
    <source>
        <dbReference type="EMBL" id="OIP04043.1"/>
    </source>
</evidence>